<evidence type="ECO:0000313" key="2">
    <source>
        <dbReference type="EMBL" id="PLW75568.1"/>
    </source>
</evidence>
<proteinExistence type="predicted"/>
<evidence type="ECO:0008006" key="5">
    <source>
        <dbReference type="Google" id="ProtNLM"/>
    </source>
</evidence>
<dbReference type="EMBL" id="PKUQ01000001">
    <property type="protein sequence ID" value="PLW79253.1"/>
    <property type="molecule type" value="Genomic_DNA"/>
</dbReference>
<dbReference type="OrthoDB" id="9816009at2"/>
<keyword evidence="1" id="KW-0732">Signal</keyword>
<comment type="caution">
    <text evidence="3">The sequence shown here is derived from an EMBL/GenBank/DDBJ whole genome shotgun (WGS) entry which is preliminary data.</text>
</comment>
<evidence type="ECO:0000313" key="4">
    <source>
        <dbReference type="Proteomes" id="UP000234881"/>
    </source>
</evidence>
<protein>
    <recommendedName>
        <fullName evidence="5">DUF306 domain-containing protein</fullName>
    </recommendedName>
</protein>
<keyword evidence="4" id="KW-1185">Reference proteome</keyword>
<sequence length="130" mass="14763">MKLTFAACLLASNFVSGTSQAQSLPPEQIKSILKLTKANWVAYRNYNGQQLVYFTHLESWKCGLTTVQYGLNDQPLNNNWPLAKCDEKQPNQVTKERPYLAFPLGHVKSIKLKLTFIDQTDSEIVEFKAP</sequence>
<dbReference type="Proteomes" id="UP000234881">
    <property type="component" value="Unassembled WGS sequence"/>
</dbReference>
<dbReference type="EMBL" id="PKUQ01000050">
    <property type="protein sequence ID" value="PLW75568.1"/>
    <property type="molecule type" value="Genomic_DNA"/>
</dbReference>
<reference evidence="3 4" key="1">
    <citation type="submission" date="2018-01" db="EMBL/GenBank/DDBJ databases">
        <title>The draft genome sequence of Cohaesibacter sp. H1304.</title>
        <authorList>
            <person name="Wang N.-N."/>
            <person name="Du Z.-J."/>
        </authorList>
    </citation>
    <scope>NUCLEOTIDE SEQUENCE [LARGE SCALE GENOMIC DNA]</scope>
    <source>
        <strain evidence="3 4">H1304</strain>
    </source>
</reference>
<name>A0A2N5XXM4_9HYPH</name>
<organism evidence="3 4">
    <name type="scientific">Cohaesibacter celericrescens</name>
    <dbReference type="NCBI Taxonomy" id="2067669"/>
    <lineage>
        <taxon>Bacteria</taxon>
        <taxon>Pseudomonadati</taxon>
        <taxon>Pseudomonadota</taxon>
        <taxon>Alphaproteobacteria</taxon>
        <taxon>Hyphomicrobiales</taxon>
        <taxon>Cohaesibacteraceae</taxon>
    </lineage>
</organism>
<gene>
    <name evidence="3" type="ORF">C0081_01145</name>
    <name evidence="2" type="ORF">C0081_19185</name>
</gene>
<accession>A0A2N5XXM4</accession>
<evidence type="ECO:0000313" key="3">
    <source>
        <dbReference type="EMBL" id="PLW79253.1"/>
    </source>
</evidence>
<feature type="chain" id="PRO_5015084184" description="DUF306 domain-containing protein" evidence="1">
    <location>
        <begin position="22"/>
        <end position="130"/>
    </location>
</feature>
<dbReference type="AlphaFoldDB" id="A0A2N5XXM4"/>
<feature type="signal peptide" evidence="1">
    <location>
        <begin position="1"/>
        <end position="21"/>
    </location>
</feature>
<evidence type="ECO:0000256" key="1">
    <source>
        <dbReference type="SAM" id="SignalP"/>
    </source>
</evidence>